<dbReference type="AlphaFoldDB" id="A0A5R8QGZ4"/>
<keyword evidence="6 10" id="KW-0808">Transferase</keyword>
<keyword evidence="7 10" id="KW-0012">Acyltransferase</keyword>
<dbReference type="EC" id="2.3.1.8" evidence="4"/>
<evidence type="ECO:0000259" key="9">
    <source>
        <dbReference type="Pfam" id="PF01515"/>
    </source>
</evidence>
<organism evidence="10 11">
    <name type="scientific">Culicoidibacter larvae</name>
    <dbReference type="NCBI Taxonomy" id="2579976"/>
    <lineage>
        <taxon>Bacteria</taxon>
        <taxon>Bacillati</taxon>
        <taxon>Bacillota</taxon>
        <taxon>Culicoidibacteria</taxon>
        <taxon>Culicoidibacterales</taxon>
        <taxon>Culicoidibacteraceae</taxon>
        <taxon>Culicoidibacter</taxon>
    </lineage>
</organism>
<dbReference type="InterPro" id="IPR002505">
    <property type="entry name" value="PTA_PTB"/>
</dbReference>
<evidence type="ECO:0000256" key="5">
    <source>
        <dbReference type="ARBA" id="ARBA00021528"/>
    </source>
</evidence>
<name>A0A5R8QGZ4_9FIRM</name>
<evidence type="ECO:0000313" key="10">
    <source>
        <dbReference type="EMBL" id="TLG77299.1"/>
    </source>
</evidence>
<comment type="catalytic activity">
    <reaction evidence="1">
        <text>acetyl-CoA + phosphate = acetyl phosphate + CoA</text>
        <dbReference type="Rhea" id="RHEA:19521"/>
        <dbReference type="ChEBI" id="CHEBI:22191"/>
        <dbReference type="ChEBI" id="CHEBI:43474"/>
        <dbReference type="ChEBI" id="CHEBI:57287"/>
        <dbReference type="ChEBI" id="CHEBI:57288"/>
        <dbReference type="EC" id="2.3.1.8"/>
    </reaction>
</comment>
<evidence type="ECO:0000256" key="6">
    <source>
        <dbReference type="ARBA" id="ARBA00022679"/>
    </source>
</evidence>
<evidence type="ECO:0000256" key="2">
    <source>
        <dbReference type="ARBA" id="ARBA00004989"/>
    </source>
</evidence>
<reference evidence="10 11" key="1">
    <citation type="submission" date="2019-05" db="EMBL/GenBank/DDBJ databases">
        <title>Culicoidintestinum kansasii gen. nov., sp. nov. from the gastrointestinal tract of the biting midge, Culicoides sonorensis.</title>
        <authorList>
            <person name="Neupane S."/>
            <person name="Ghosh A."/>
            <person name="Gunther S."/>
            <person name="Martin K."/>
            <person name="Zurek L."/>
        </authorList>
    </citation>
    <scope>NUCLEOTIDE SEQUENCE [LARGE SCALE GENOMIC DNA]</scope>
    <source>
        <strain evidence="10 11">CS-1</strain>
    </source>
</reference>
<dbReference type="InterPro" id="IPR012147">
    <property type="entry name" value="P_Ac_Bu_trans"/>
</dbReference>
<dbReference type="SUPFAM" id="SSF53659">
    <property type="entry name" value="Isocitrate/Isopropylmalate dehydrogenase-like"/>
    <property type="match status" value="1"/>
</dbReference>
<protein>
    <recommendedName>
        <fullName evidence="5">Phosphate acetyltransferase</fullName>
        <ecNumber evidence="4">2.3.1.8</ecNumber>
    </recommendedName>
    <alternativeName>
        <fullName evidence="8">Phosphotransacetylase</fullName>
    </alternativeName>
</protein>
<dbReference type="FunCoup" id="A0A5R8QGZ4">
    <property type="interactions" value="99"/>
</dbReference>
<dbReference type="NCBIfam" id="NF007233">
    <property type="entry name" value="PRK09653.1"/>
    <property type="match status" value="1"/>
</dbReference>
<evidence type="ECO:0000256" key="4">
    <source>
        <dbReference type="ARBA" id="ARBA00012707"/>
    </source>
</evidence>
<evidence type="ECO:0000256" key="7">
    <source>
        <dbReference type="ARBA" id="ARBA00023315"/>
    </source>
</evidence>
<evidence type="ECO:0000256" key="3">
    <source>
        <dbReference type="ARBA" id="ARBA00005656"/>
    </source>
</evidence>
<feature type="domain" description="Phosphate acetyl/butaryl transferase" evidence="9">
    <location>
        <begin position="10"/>
        <end position="319"/>
    </location>
</feature>
<gene>
    <name evidence="10" type="primary">pta</name>
    <name evidence="10" type="ORF">FEZ08_01395</name>
</gene>
<dbReference type="InParanoid" id="A0A5R8QGZ4"/>
<dbReference type="NCBIfam" id="TIGR00651">
    <property type="entry name" value="pta"/>
    <property type="match status" value="1"/>
</dbReference>
<sequence>MSIFDGMIPEIKGKGIRIVFPEGTDIRILNAAKRLSKEQLIEPILLGNKEMVETVMSQINMDCSGLTVIDPATYADFDKMVDLFVELRKGKATREQAVETLKATNYFGTMLVKMGEADGLVGGALYSTADTVRPALQIVKTKADVNKVSSMFYMHKDEQAYIFGDCAINVAPDAEDLADIAIGCESAAAKFGLTDPKIGLLSFSTKGSASGPEVDKVQEAVKILNERRPDLIVDGELQFDAAIVPSVGIQKAPGSDVAGQANILIFPSLEAGNIGYKIAQRLGGYEAIGPILLGLNAPINDLSRGCNEEDVYKLAIITAAQVR</sequence>
<evidence type="ECO:0000313" key="11">
    <source>
        <dbReference type="Proteomes" id="UP000306912"/>
    </source>
</evidence>
<dbReference type="OrthoDB" id="9805787at2"/>
<dbReference type="Gene3D" id="3.40.50.10750">
    <property type="entry name" value="Isocitrate/Isopropylmalate dehydrogenase-like"/>
    <property type="match status" value="1"/>
</dbReference>
<keyword evidence="11" id="KW-1185">Reference proteome</keyword>
<dbReference type="EMBL" id="VBWP01000001">
    <property type="protein sequence ID" value="TLG77299.1"/>
    <property type="molecule type" value="Genomic_DNA"/>
</dbReference>
<accession>A0A5R8QGZ4</accession>
<dbReference type="Gene3D" id="3.40.50.10950">
    <property type="match status" value="1"/>
</dbReference>
<dbReference type="PANTHER" id="PTHR43356:SF3">
    <property type="entry name" value="PHOSPHATE ACETYLTRANSFERASE"/>
    <property type="match status" value="1"/>
</dbReference>
<proteinExistence type="inferred from homology"/>
<dbReference type="InterPro" id="IPR042113">
    <property type="entry name" value="P_AcTrfase_dom1"/>
</dbReference>
<comment type="similarity">
    <text evidence="3">Belongs to the phosphate acetyltransferase and butyryltransferase family.</text>
</comment>
<dbReference type="GO" id="GO:0008959">
    <property type="term" value="F:phosphate acetyltransferase activity"/>
    <property type="evidence" value="ECO:0007669"/>
    <property type="project" value="UniProtKB-EC"/>
</dbReference>
<comment type="caution">
    <text evidence="10">The sequence shown here is derived from an EMBL/GenBank/DDBJ whole genome shotgun (WGS) entry which is preliminary data.</text>
</comment>
<dbReference type="RefSeq" id="WP_138189907.1">
    <property type="nucleotide sequence ID" value="NZ_VBWP01000001.1"/>
</dbReference>
<dbReference type="InterPro" id="IPR050500">
    <property type="entry name" value="Phos_Acetyltrans/Butyryltrans"/>
</dbReference>
<dbReference type="PANTHER" id="PTHR43356">
    <property type="entry name" value="PHOSPHATE ACETYLTRANSFERASE"/>
    <property type="match status" value="1"/>
</dbReference>
<evidence type="ECO:0000256" key="8">
    <source>
        <dbReference type="ARBA" id="ARBA00031108"/>
    </source>
</evidence>
<dbReference type="Proteomes" id="UP000306912">
    <property type="component" value="Unassembled WGS sequence"/>
</dbReference>
<dbReference type="InterPro" id="IPR042112">
    <property type="entry name" value="P_AcTrfase_dom2"/>
</dbReference>
<evidence type="ECO:0000256" key="1">
    <source>
        <dbReference type="ARBA" id="ARBA00000705"/>
    </source>
</evidence>
<dbReference type="PIRSF" id="PIRSF000428">
    <property type="entry name" value="P_Ac_trans"/>
    <property type="match status" value="1"/>
</dbReference>
<dbReference type="InterPro" id="IPR004614">
    <property type="entry name" value="P_AcTrfase"/>
</dbReference>
<dbReference type="Pfam" id="PF01515">
    <property type="entry name" value="PTA_PTB"/>
    <property type="match status" value="1"/>
</dbReference>
<comment type="pathway">
    <text evidence="2">Metabolic intermediate biosynthesis; acetyl-CoA biosynthesis; acetyl-CoA from acetate: step 2/2.</text>
</comment>